<dbReference type="InterPro" id="IPR006439">
    <property type="entry name" value="HAD-SF_hydro_IA"/>
</dbReference>
<dbReference type="NCBIfam" id="TIGR01509">
    <property type="entry name" value="HAD-SF-IA-v3"/>
    <property type="match status" value="1"/>
</dbReference>
<dbReference type="Gene3D" id="1.10.150.240">
    <property type="entry name" value="Putative phosphatase, domain 2"/>
    <property type="match status" value="1"/>
</dbReference>
<dbReference type="Gene3D" id="3.40.50.1000">
    <property type="entry name" value="HAD superfamily/HAD-like"/>
    <property type="match status" value="1"/>
</dbReference>
<sequence length="214" mass="24036">MLKNIEGAIFDLDGTLVDSMWVWSQIDINYLKSKGHSLPENLKNQIMHLSFSQTAAYFKQKFNLNDPIEKILGDWHEMAFNHYSNNVKLKIGVKDFLDKLKSMDIKIALATSNSIPLLEACLKNNKIYDYFDSITTTDEVSNGKNCPDVYLLAASKLGVNPKNCLVFEDILPAVQGAKAANMKVIAVKDDDSLDSKDSLINCADMYIDSFLELI</sequence>
<dbReference type="STRING" id="169679.CSACC_43060"/>
<dbReference type="SFLD" id="SFLDG01129">
    <property type="entry name" value="C1.5:_HAD__Beta-PGM__Phosphata"/>
    <property type="match status" value="1"/>
</dbReference>
<name>A0A1S8NJM3_CLOSA</name>
<protein>
    <submittedName>
        <fullName evidence="1">Phosphorylated carbohydrates phosphatase</fullName>
        <ecNumber evidence="1">3.1.3.-</ecNumber>
    </submittedName>
</protein>
<dbReference type="GO" id="GO:0016791">
    <property type="term" value="F:phosphatase activity"/>
    <property type="evidence" value="ECO:0007669"/>
    <property type="project" value="TreeGrafter"/>
</dbReference>
<dbReference type="AlphaFoldDB" id="A0A1S8NJM3"/>
<dbReference type="InterPro" id="IPR036412">
    <property type="entry name" value="HAD-like_sf"/>
</dbReference>
<gene>
    <name evidence="1" type="ORF">CLOSAC_09190</name>
</gene>
<reference evidence="1 2" key="1">
    <citation type="submission" date="2016-05" db="EMBL/GenBank/DDBJ databases">
        <title>Microbial solvent formation.</title>
        <authorList>
            <person name="Poehlein A."/>
            <person name="Montoya Solano J.D."/>
            <person name="Flitsch S."/>
            <person name="Krabben P."/>
            <person name="Duerre P."/>
            <person name="Daniel R."/>
        </authorList>
    </citation>
    <scope>NUCLEOTIDE SEQUENCE [LARGE SCALE GENOMIC DNA]</scope>
    <source>
        <strain evidence="1 2">L1-8</strain>
    </source>
</reference>
<dbReference type="InterPro" id="IPR023214">
    <property type="entry name" value="HAD_sf"/>
</dbReference>
<dbReference type="Pfam" id="PF13419">
    <property type="entry name" value="HAD_2"/>
    <property type="match status" value="1"/>
</dbReference>
<dbReference type="Proteomes" id="UP000191154">
    <property type="component" value="Unassembled WGS sequence"/>
</dbReference>
<dbReference type="CDD" id="cd07505">
    <property type="entry name" value="HAD_BPGM-like"/>
    <property type="match status" value="1"/>
</dbReference>
<dbReference type="PANTHER" id="PTHR18901:SF38">
    <property type="entry name" value="PSEUDOURIDINE-5'-PHOSPHATASE"/>
    <property type="match status" value="1"/>
</dbReference>
<evidence type="ECO:0000313" key="2">
    <source>
        <dbReference type="Proteomes" id="UP000191154"/>
    </source>
</evidence>
<proteinExistence type="predicted"/>
<dbReference type="EC" id="3.1.3.-" evidence="1"/>
<keyword evidence="1" id="KW-0378">Hydrolase</keyword>
<organism evidence="1 2">
    <name type="scientific">Clostridium saccharobutylicum</name>
    <dbReference type="NCBI Taxonomy" id="169679"/>
    <lineage>
        <taxon>Bacteria</taxon>
        <taxon>Bacillati</taxon>
        <taxon>Bacillota</taxon>
        <taxon>Clostridia</taxon>
        <taxon>Eubacteriales</taxon>
        <taxon>Clostridiaceae</taxon>
        <taxon>Clostridium</taxon>
    </lineage>
</organism>
<dbReference type="PANTHER" id="PTHR18901">
    <property type="entry name" value="2-DEOXYGLUCOSE-6-PHOSPHATE PHOSPHATASE 2"/>
    <property type="match status" value="1"/>
</dbReference>
<dbReference type="InterPro" id="IPR041492">
    <property type="entry name" value="HAD_2"/>
</dbReference>
<dbReference type="SUPFAM" id="SSF56784">
    <property type="entry name" value="HAD-like"/>
    <property type="match status" value="1"/>
</dbReference>
<dbReference type="SFLD" id="SFLDS00003">
    <property type="entry name" value="Haloacid_Dehalogenase"/>
    <property type="match status" value="1"/>
</dbReference>
<dbReference type="NCBIfam" id="TIGR01549">
    <property type="entry name" value="HAD-SF-IA-v1"/>
    <property type="match status" value="1"/>
</dbReference>
<evidence type="ECO:0000313" key="1">
    <source>
        <dbReference type="EMBL" id="OOM16647.1"/>
    </source>
</evidence>
<dbReference type="RefSeq" id="WP_077864329.1">
    <property type="nucleotide sequence ID" value="NZ_LZYZ01000001.1"/>
</dbReference>
<dbReference type="EMBL" id="LZYZ01000001">
    <property type="protein sequence ID" value="OOM16647.1"/>
    <property type="molecule type" value="Genomic_DNA"/>
</dbReference>
<comment type="caution">
    <text evidence="1">The sequence shown here is derived from an EMBL/GenBank/DDBJ whole genome shotgun (WGS) entry which is preliminary data.</text>
</comment>
<dbReference type="InterPro" id="IPR023198">
    <property type="entry name" value="PGP-like_dom2"/>
</dbReference>
<accession>A0A1S8NJM3</accession>
<dbReference type="PRINTS" id="PR00413">
    <property type="entry name" value="HADHALOGNASE"/>
</dbReference>